<keyword evidence="3" id="KW-1185">Reference proteome</keyword>
<dbReference type="PANTHER" id="PTHR24094">
    <property type="entry name" value="SECRETED PROTEIN"/>
    <property type="match status" value="1"/>
</dbReference>
<keyword evidence="2" id="KW-0378">Hydrolase</keyword>
<gene>
    <name evidence="2" type="ORF">ACFYTH_21920</name>
</gene>
<reference evidence="2 3" key="1">
    <citation type="submission" date="2024-10" db="EMBL/GenBank/DDBJ databases">
        <title>The Natural Products Discovery Center: Release of the First 8490 Sequenced Strains for Exploring Actinobacteria Biosynthetic Diversity.</title>
        <authorList>
            <person name="Kalkreuter E."/>
            <person name="Kautsar S.A."/>
            <person name="Yang D."/>
            <person name="Bader C.D."/>
            <person name="Teijaro C.N."/>
            <person name="Fluegel L."/>
            <person name="Davis C.M."/>
            <person name="Simpson J.R."/>
            <person name="Lauterbach L."/>
            <person name="Steele A.D."/>
            <person name="Gui C."/>
            <person name="Meng S."/>
            <person name="Li G."/>
            <person name="Viehrig K."/>
            <person name="Ye F."/>
            <person name="Su P."/>
            <person name="Kiefer A.F."/>
            <person name="Nichols A."/>
            <person name="Cepeda A.J."/>
            <person name="Yan W."/>
            <person name="Fan B."/>
            <person name="Jiang Y."/>
            <person name="Adhikari A."/>
            <person name="Zheng C.-J."/>
            <person name="Schuster L."/>
            <person name="Cowan T.M."/>
            <person name="Smanski M.J."/>
            <person name="Chevrette M.G."/>
            <person name="De Carvalho L.P.S."/>
            <person name="Shen B."/>
        </authorList>
    </citation>
    <scope>NUCLEOTIDE SEQUENCE [LARGE SCALE GENOMIC DNA]</scope>
    <source>
        <strain evidence="2 3">NPDC004550</strain>
    </source>
</reference>
<evidence type="ECO:0000313" key="2">
    <source>
        <dbReference type="EMBL" id="MFF0456031.1"/>
    </source>
</evidence>
<name>A0ABW6NP10_9NOCA</name>
<organism evidence="2 3">
    <name type="scientific">Nocardia africana</name>
    <dbReference type="NCBI Taxonomy" id="134964"/>
    <lineage>
        <taxon>Bacteria</taxon>
        <taxon>Bacillati</taxon>
        <taxon>Actinomycetota</taxon>
        <taxon>Actinomycetes</taxon>
        <taxon>Mycobacteriales</taxon>
        <taxon>Nocardiaceae</taxon>
        <taxon>Nocardia</taxon>
    </lineage>
</organism>
<dbReference type="PANTHER" id="PTHR24094:SF15">
    <property type="entry name" value="AMP-DEPENDENT SYNTHETASE_LIGASE DOMAIN-CONTAINING PROTEIN-RELATED"/>
    <property type="match status" value="1"/>
</dbReference>
<evidence type="ECO:0000259" key="1">
    <source>
        <dbReference type="Pfam" id="PF07510"/>
    </source>
</evidence>
<dbReference type="EMBL" id="JBIALX010000008">
    <property type="protein sequence ID" value="MFF0456031.1"/>
    <property type="molecule type" value="Genomic_DNA"/>
</dbReference>
<proteinExistence type="predicted"/>
<dbReference type="RefSeq" id="WP_387252941.1">
    <property type="nucleotide sequence ID" value="NZ_JBIALX010000008.1"/>
</dbReference>
<protein>
    <submittedName>
        <fullName evidence="2">HNH endonuclease family protein</fullName>
    </submittedName>
</protein>
<comment type="caution">
    <text evidence="2">The sequence shown here is derived from an EMBL/GenBank/DDBJ whole genome shotgun (WGS) entry which is preliminary data.</text>
</comment>
<keyword evidence="2" id="KW-0255">Endonuclease</keyword>
<feature type="domain" description="GmrSD restriction endonucleases C-terminal" evidence="1">
    <location>
        <begin position="140"/>
        <end position="245"/>
    </location>
</feature>
<evidence type="ECO:0000313" key="3">
    <source>
        <dbReference type="Proteomes" id="UP001601521"/>
    </source>
</evidence>
<dbReference type="GO" id="GO:0004519">
    <property type="term" value="F:endonuclease activity"/>
    <property type="evidence" value="ECO:0007669"/>
    <property type="project" value="UniProtKB-KW"/>
</dbReference>
<dbReference type="Proteomes" id="UP001601521">
    <property type="component" value="Unassembled WGS sequence"/>
</dbReference>
<keyword evidence="2" id="KW-0540">Nuclease</keyword>
<dbReference type="Pfam" id="PF07510">
    <property type="entry name" value="GmrSD_C"/>
    <property type="match status" value="1"/>
</dbReference>
<accession>A0ABW6NP10</accession>
<sequence length="258" mass="28168">MKISSPGMRRLAAIVAPVILAIVLAVAYSFIDEAGKKNDPKPDSAAAATFSGKEVNALLGKLVVAPEAPMTGYSREQFPHWDQNTPEHGFGDKYAQYTKCTTRDVMMLRDATGSVTLDAATCKLTLGKDGGWRDRYGVLDAKTGKLKPYKWITDPAGVDAEHIVPLAEAWRSGAQSLDTDTRRNIANDAINLVASDPSANRSKGDQDAANYLPPGVFRCEYIQRYIRIKVKYGLTIDTAEQTALRTAVDDCLHRGEFT</sequence>
<dbReference type="InterPro" id="IPR011089">
    <property type="entry name" value="GmrSD_C"/>
</dbReference>